<feature type="transmembrane region" description="Helical" evidence="2">
    <location>
        <begin position="195"/>
        <end position="217"/>
    </location>
</feature>
<dbReference type="FunFam" id="2.10.50.10:FF:000065">
    <property type="entry name" value="TNF receptor superfamily member 14"/>
    <property type="match status" value="1"/>
</dbReference>
<evidence type="ECO:0000313" key="6">
    <source>
        <dbReference type="Proteomes" id="UP000694568"/>
    </source>
</evidence>
<comment type="caution">
    <text evidence="1">Lacks conserved residue(s) required for the propagation of feature annotation.</text>
</comment>
<keyword evidence="3" id="KW-0732">Signal</keyword>
<evidence type="ECO:0000313" key="5">
    <source>
        <dbReference type="Ensembl" id="ENSSLUP00000034023.1"/>
    </source>
</evidence>
<feature type="chain" id="PRO_5034507663" evidence="3">
    <location>
        <begin position="27"/>
        <end position="274"/>
    </location>
</feature>
<feature type="repeat" description="TNFR-Cys" evidence="1">
    <location>
        <begin position="61"/>
        <end position="103"/>
    </location>
</feature>
<evidence type="ECO:0000256" key="3">
    <source>
        <dbReference type="SAM" id="SignalP"/>
    </source>
</evidence>
<keyword evidence="2" id="KW-0472">Membrane</keyword>
<dbReference type="GO" id="GO:0050830">
    <property type="term" value="P:defense response to Gram-positive bacterium"/>
    <property type="evidence" value="ECO:0007669"/>
    <property type="project" value="TreeGrafter"/>
</dbReference>
<dbReference type="PANTHER" id="PTHR46838">
    <property type="entry name" value="TUMOR NECROSIS FACTOR RECEPTOR SUPERFAMILY MEMBER 14"/>
    <property type="match status" value="1"/>
</dbReference>
<dbReference type="PROSITE" id="PS00652">
    <property type="entry name" value="TNFR_NGFR_1"/>
    <property type="match status" value="1"/>
</dbReference>
<dbReference type="PANTHER" id="PTHR46838:SF1">
    <property type="entry name" value="TUMOR NECROSIS FACTOR RECEPTOR SUPERFAMILY MEMBER 14"/>
    <property type="match status" value="1"/>
</dbReference>
<dbReference type="Gene3D" id="2.10.50.10">
    <property type="entry name" value="Tumor Necrosis Factor Receptor, subunit A, domain 2"/>
    <property type="match status" value="3"/>
</dbReference>
<reference evidence="5" key="2">
    <citation type="submission" date="2025-09" db="UniProtKB">
        <authorList>
            <consortium name="Ensembl"/>
        </authorList>
    </citation>
    <scope>IDENTIFICATION</scope>
</reference>
<evidence type="ECO:0000256" key="1">
    <source>
        <dbReference type="PROSITE-ProRule" id="PRU00206"/>
    </source>
</evidence>
<protein>
    <submittedName>
        <fullName evidence="5">Tumor necrosis factor receptor superfamily member 14-like</fullName>
    </submittedName>
</protein>
<feature type="disulfide bond" evidence="1">
    <location>
        <begin position="62"/>
        <end position="77"/>
    </location>
</feature>
<feature type="signal peptide" evidence="3">
    <location>
        <begin position="1"/>
        <end position="26"/>
    </location>
</feature>
<evidence type="ECO:0000256" key="2">
    <source>
        <dbReference type="SAM" id="Phobius"/>
    </source>
</evidence>
<dbReference type="PROSITE" id="PS50050">
    <property type="entry name" value="TNFR_NGFR_2"/>
    <property type="match status" value="1"/>
</dbReference>
<name>A0A8C9Z354_SANLU</name>
<sequence length="274" mass="30053">MMLRKHLTVGSLLILVFSVFRGHTLTCRPTEYENGDLCCPRCPAGSRVRKHCKESGTSCLNCDEGTFMDQPTGRRECFPCVRCDSGSGLKIKTACTTTSDTVCEPLEGFYCKDSSEKGCVEAQKHRSCQPGQYISQNGTALRDTECSDCRDGTFSDGTLLTSCQPHTQCQSLNLQLIKPGTASTDAECGEQSSGAVIGVVVVVICLLIGLTIALFLWRLKKMKYTGEKSNADNQQQYFKMNKQPHDEEEELGVAVISCTEMNQSKVNFGHCAPK</sequence>
<keyword evidence="2" id="KW-0812">Transmembrane</keyword>
<dbReference type="SMART" id="SM00208">
    <property type="entry name" value="TNFR"/>
    <property type="match status" value="4"/>
</dbReference>
<dbReference type="GO" id="GO:0002720">
    <property type="term" value="P:positive regulation of cytokine production involved in immune response"/>
    <property type="evidence" value="ECO:0007669"/>
    <property type="project" value="TreeGrafter"/>
</dbReference>
<dbReference type="GO" id="GO:0009897">
    <property type="term" value="C:external side of plasma membrane"/>
    <property type="evidence" value="ECO:0007669"/>
    <property type="project" value="TreeGrafter"/>
</dbReference>
<dbReference type="Ensembl" id="ENSSLUT00000035080.1">
    <property type="protein sequence ID" value="ENSSLUP00000034023.1"/>
    <property type="gene ID" value="ENSSLUG00000015107.1"/>
</dbReference>
<proteinExistence type="predicted"/>
<keyword evidence="6" id="KW-1185">Reference proteome</keyword>
<dbReference type="CDD" id="cd13405">
    <property type="entry name" value="TNFRSF14_teleost"/>
    <property type="match status" value="1"/>
</dbReference>
<dbReference type="Proteomes" id="UP000694568">
    <property type="component" value="Unplaced"/>
</dbReference>
<keyword evidence="2" id="KW-1133">Transmembrane helix</keyword>
<feature type="domain" description="TNFR-Cys" evidence="4">
    <location>
        <begin position="61"/>
        <end position="103"/>
    </location>
</feature>
<dbReference type="GO" id="GO:0050829">
    <property type="term" value="P:defense response to Gram-negative bacterium"/>
    <property type="evidence" value="ECO:0007669"/>
    <property type="project" value="TreeGrafter"/>
</dbReference>
<dbReference type="Pfam" id="PF00020">
    <property type="entry name" value="TNFR_c6"/>
    <property type="match status" value="2"/>
</dbReference>
<dbReference type="SUPFAM" id="SSF57586">
    <property type="entry name" value="TNF receptor-like"/>
    <property type="match status" value="2"/>
</dbReference>
<gene>
    <name evidence="5" type="primary">LOC116058227</name>
</gene>
<dbReference type="GeneTree" id="ENSGT00950000183126"/>
<evidence type="ECO:0000259" key="4">
    <source>
        <dbReference type="PROSITE" id="PS50050"/>
    </source>
</evidence>
<dbReference type="GO" id="GO:0046642">
    <property type="term" value="P:negative regulation of alpha-beta T cell proliferation"/>
    <property type="evidence" value="ECO:0007669"/>
    <property type="project" value="TreeGrafter"/>
</dbReference>
<reference evidence="5" key="1">
    <citation type="submission" date="2025-08" db="UniProtKB">
        <authorList>
            <consortium name="Ensembl"/>
        </authorList>
    </citation>
    <scope>IDENTIFICATION</scope>
</reference>
<dbReference type="InterPro" id="IPR001368">
    <property type="entry name" value="TNFR/NGFR_Cys_rich_reg"/>
</dbReference>
<accession>A0A8C9Z354</accession>
<dbReference type="GO" id="GO:2000406">
    <property type="term" value="P:positive regulation of T cell migration"/>
    <property type="evidence" value="ECO:0007669"/>
    <property type="project" value="TreeGrafter"/>
</dbReference>
<organism evidence="5 6">
    <name type="scientific">Sander lucioperca</name>
    <name type="common">Pike-perch</name>
    <name type="synonym">Perca lucioperca</name>
    <dbReference type="NCBI Taxonomy" id="283035"/>
    <lineage>
        <taxon>Eukaryota</taxon>
        <taxon>Metazoa</taxon>
        <taxon>Chordata</taxon>
        <taxon>Craniata</taxon>
        <taxon>Vertebrata</taxon>
        <taxon>Euteleostomi</taxon>
        <taxon>Actinopterygii</taxon>
        <taxon>Neopterygii</taxon>
        <taxon>Teleostei</taxon>
        <taxon>Neoteleostei</taxon>
        <taxon>Acanthomorphata</taxon>
        <taxon>Eupercaria</taxon>
        <taxon>Perciformes</taxon>
        <taxon>Percoidei</taxon>
        <taxon>Percidae</taxon>
        <taxon>Luciopercinae</taxon>
        <taxon>Sander</taxon>
    </lineage>
</organism>
<dbReference type="AlphaFoldDB" id="A0A8C9Z354"/>
<keyword evidence="1" id="KW-1015">Disulfide bond</keyword>